<dbReference type="AlphaFoldDB" id="A0A3M7S5H9"/>
<dbReference type="EMBL" id="REGN01002033">
    <property type="protein sequence ID" value="RNA30850.1"/>
    <property type="molecule type" value="Genomic_DNA"/>
</dbReference>
<organism evidence="1 2">
    <name type="scientific">Brachionus plicatilis</name>
    <name type="common">Marine rotifer</name>
    <name type="synonym">Brachionus muelleri</name>
    <dbReference type="NCBI Taxonomy" id="10195"/>
    <lineage>
        <taxon>Eukaryota</taxon>
        <taxon>Metazoa</taxon>
        <taxon>Spiralia</taxon>
        <taxon>Gnathifera</taxon>
        <taxon>Rotifera</taxon>
        <taxon>Eurotatoria</taxon>
        <taxon>Monogononta</taxon>
        <taxon>Pseudotrocha</taxon>
        <taxon>Ploima</taxon>
        <taxon>Brachionidae</taxon>
        <taxon>Brachionus</taxon>
    </lineage>
</organism>
<sequence>MCLNHRALRQEVTLKIQQISEEMHSFFNLLNFFFDLIKIIKLNKNIYNKHFNGNEFKLKKLHSEDIAKILF</sequence>
<dbReference type="Proteomes" id="UP000276133">
    <property type="component" value="Unassembled WGS sequence"/>
</dbReference>
<protein>
    <submittedName>
        <fullName evidence="1">Uncharacterized protein</fullName>
    </submittedName>
</protein>
<gene>
    <name evidence="1" type="ORF">BpHYR1_022314</name>
</gene>
<evidence type="ECO:0000313" key="1">
    <source>
        <dbReference type="EMBL" id="RNA30850.1"/>
    </source>
</evidence>
<reference evidence="1 2" key="1">
    <citation type="journal article" date="2018" name="Sci. Rep.">
        <title>Genomic signatures of local adaptation to the degree of environmental predictability in rotifers.</title>
        <authorList>
            <person name="Franch-Gras L."/>
            <person name="Hahn C."/>
            <person name="Garcia-Roger E.M."/>
            <person name="Carmona M.J."/>
            <person name="Serra M."/>
            <person name="Gomez A."/>
        </authorList>
    </citation>
    <scope>NUCLEOTIDE SEQUENCE [LARGE SCALE GENOMIC DNA]</scope>
    <source>
        <strain evidence="1">HYR1</strain>
    </source>
</reference>
<proteinExistence type="predicted"/>
<accession>A0A3M7S5H9</accession>
<name>A0A3M7S5H9_BRAPC</name>
<keyword evidence="2" id="KW-1185">Reference proteome</keyword>
<comment type="caution">
    <text evidence="1">The sequence shown here is derived from an EMBL/GenBank/DDBJ whole genome shotgun (WGS) entry which is preliminary data.</text>
</comment>
<evidence type="ECO:0000313" key="2">
    <source>
        <dbReference type="Proteomes" id="UP000276133"/>
    </source>
</evidence>